<keyword evidence="4" id="KW-1185">Reference proteome</keyword>
<dbReference type="GO" id="GO:0036159">
    <property type="term" value="P:inner dynein arm assembly"/>
    <property type="evidence" value="ECO:0007669"/>
    <property type="project" value="TreeGrafter"/>
</dbReference>
<evidence type="ECO:0000313" key="4">
    <source>
        <dbReference type="Proteomes" id="UP000008909"/>
    </source>
</evidence>
<dbReference type="SUPFAM" id="SSF48371">
    <property type="entry name" value="ARM repeat"/>
    <property type="match status" value="1"/>
</dbReference>
<dbReference type="InterPro" id="IPR016024">
    <property type="entry name" value="ARM-type_fold"/>
</dbReference>
<protein>
    <submittedName>
        <fullName evidence="3">HEAT repeat-containing protein 2</fullName>
    </submittedName>
</protein>
<dbReference type="AlphaFoldDB" id="G7YEW0"/>
<sequence>MNGSPAFTDRTLILLSDESRFERRKALLSIRQLISNQAKTLGAPDFDCKKYAPALATSLNDNIEVNRELAISVVRELLESMSDCAPVLPSLIPELVKRLGQKDIVEPSEELRLETLRLVHLILNNPVDMSPYVDDVLMILQYVLRDSFPEVKKLSCTIAQELARRKLHRFYQNSESILNPLLSNFVHQHSKVRVCAVQATGTVMLYSQGKLVDQTIVPLTQRLFDTTASVRRSVIEVVGCWLLELPDRYSYHTKLMPLILSGLLDESDEIRTLSEELWDDIGLKYEKENEEQLKDKLDFEKEPPKHRPLGCKRPVLGCRELVYRSASRLLPALCRDLGDWQTATRSKAAGLIPILILHLEECTTQHTQHLLTGIGTGLTDAVCRIGPSTSGVALLRLVPPLAFKGQPLPTYNLSVNHTGPETLIPRIPTLLNSKPSETTEALKVIQQLLLAAQLIGSLVEAKLWWQLLKPCLDRCTESNAPTSLAGHLFLLAGLVSGAPHDQLTSLMDSDRTMTEGSDTSSSILIHHIVVYLINSDLLSVISFGAKAALLECASMVVRRLEEAIVRLRSGPNTDSESTEKTAQDRTAEDVDFSASDTILVQDKQLRSWLFEILLAVGAVWADNESCATDFGSALLQLTDEVMRRLASCERDYGLHSKDPDYDICCPQNDKTVLCLSSSKLFQRLKASQTESGSWHPRSVGLAIFSRCLQTSGPALLMKPSGSTTDTCLDIVLQLLEQGCRLNRSPGASATDKSPVGTDPLTMASEAELRLRGLLLLTRLTDNGPIRTVLASPTYLNRCLTQLVLPACVWRAGRTAEAMRKAAVTCLVALLAAATSTYDVEETATDSRTAEEVRLDLWLADHIESVKRLLGPKALQVDRTPSKGEVIKPVRISSLSGLSAQVLSLLLTRLGGLLEDDIEATRRMACLNLTILFNGLLLPPTSDMVRGDDIPSFLSSPSWLSPVTATQDQVDHQQPASLCPLPNSFGDQVYRFYPNLVRRLNDAKDPVRMLVTETLNAWLRLVHEMLVCDSNSVQLEPSKRRTLNPVHSAIVQDFLAGVMPHLDDANEPCGNRRLSNCEIKWVWVIMRKRRFYRYLLQLILCEHELQIQTNLITGENTTGWNDIRTKTAGHKEARHFCPASIRIVNYSRSSGETTASSQYCCRLVPAKKRLTEGNTTSIFRTSECES</sequence>
<dbReference type="GO" id="GO:0036158">
    <property type="term" value="P:outer dynein arm assembly"/>
    <property type="evidence" value="ECO:0007669"/>
    <property type="project" value="TreeGrafter"/>
</dbReference>
<accession>G7YEW0</accession>
<dbReference type="GO" id="GO:0045505">
    <property type="term" value="F:dynein intermediate chain binding"/>
    <property type="evidence" value="ECO:0007669"/>
    <property type="project" value="TreeGrafter"/>
</dbReference>
<feature type="domain" description="Dynein axonemal assembly factor 5 HEAT-repeat" evidence="1">
    <location>
        <begin position="305"/>
        <end position="379"/>
    </location>
</feature>
<dbReference type="InterPro" id="IPR052623">
    <property type="entry name" value="DAAF5"/>
</dbReference>
<dbReference type="InterPro" id="IPR057978">
    <property type="entry name" value="TPR_DAAF5"/>
</dbReference>
<feature type="non-terminal residue" evidence="3">
    <location>
        <position position="1185"/>
    </location>
</feature>
<dbReference type="PANTHER" id="PTHR16216:SF2">
    <property type="entry name" value="DYNEIN AXONEMAL ASSEMBLY FACTOR 5"/>
    <property type="match status" value="1"/>
</dbReference>
<dbReference type="PANTHER" id="PTHR16216">
    <property type="entry name" value="DYNEIN ASSEMBLY FACTOR 5, AXONEMAL"/>
    <property type="match status" value="1"/>
</dbReference>
<dbReference type="GO" id="GO:0005737">
    <property type="term" value="C:cytoplasm"/>
    <property type="evidence" value="ECO:0007669"/>
    <property type="project" value="TreeGrafter"/>
</dbReference>
<dbReference type="Proteomes" id="UP000008909">
    <property type="component" value="Unassembled WGS sequence"/>
</dbReference>
<dbReference type="InterPro" id="IPR011989">
    <property type="entry name" value="ARM-like"/>
</dbReference>
<dbReference type="EMBL" id="DF143161">
    <property type="protein sequence ID" value="GAA51493.1"/>
    <property type="molecule type" value="Genomic_DNA"/>
</dbReference>
<reference key="2">
    <citation type="submission" date="2011-10" db="EMBL/GenBank/DDBJ databases">
        <title>The genome and transcriptome sequence of Clonorchis sinensis provide insights into the carcinogenic liver fluke.</title>
        <authorList>
            <person name="Wang X."/>
            <person name="Huang Y."/>
            <person name="Chen W."/>
            <person name="Liu H."/>
            <person name="Guo L."/>
            <person name="Chen Y."/>
            <person name="Luo F."/>
            <person name="Zhou W."/>
            <person name="Sun J."/>
            <person name="Mao Q."/>
            <person name="Liang P."/>
            <person name="Zhou C."/>
            <person name="Tian Y."/>
            <person name="Men J."/>
            <person name="Lv X."/>
            <person name="Huang L."/>
            <person name="Zhou J."/>
            <person name="Hu Y."/>
            <person name="Li R."/>
            <person name="Zhang F."/>
            <person name="Lei H."/>
            <person name="Li X."/>
            <person name="Hu X."/>
            <person name="Liang C."/>
            <person name="Xu J."/>
            <person name="Wu Z."/>
            <person name="Yu X."/>
        </authorList>
    </citation>
    <scope>NUCLEOTIDE SEQUENCE</scope>
    <source>
        <strain>Henan</strain>
    </source>
</reference>
<organism evidence="3 4">
    <name type="scientific">Clonorchis sinensis</name>
    <name type="common">Chinese liver fluke</name>
    <dbReference type="NCBI Taxonomy" id="79923"/>
    <lineage>
        <taxon>Eukaryota</taxon>
        <taxon>Metazoa</taxon>
        <taxon>Spiralia</taxon>
        <taxon>Lophotrochozoa</taxon>
        <taxon>Platyhelminthes</taxon>
        <taxon>Trematoda</taxon>
        <taxon>Digenea</taxon>
        <taxon>Opisthorchiida</taxon>
        <taxon>Opisthorchiata</taxon>
        <taxon>Opisthorchiidae</taxon>
        <taxon>Clonorchis</taxon>
    </lineage>
</organism>
<dbReference type="GO" id="GO:0003341">
    <property type="term" value="P:cilium movement"/>
    <property type="evidence" value="ECO:0007669"/>
    <property type="project" value="TreeGrafter"/>
</dbReference>
<dbReference type="InterPro" id="IPR056497">
    <property type="entry name" value="HEAT_DAAF5"/>
</dbReference>
<feature type="domain" description="Dynein axonemal assembly factor 5 TPR repeats" evidence="2">
    <location>
        <begin position="15"/>
        <end position="296"/>
    </location>
</feature>
<evidence type="ECO:0000259" key="1">
    <source>
        <dbReference type="Pfam" id="PF24573"/>
    </source>
</evidence>
<name>G7YEW0_CLOSI</name>
<reference evidence="3" key="1">
    <citation type="journal article" date="2011" name="Genome Biol.">
        <title>The draft genome of the carcinogenic human liver fluke Clonorchis sinensis.</title>
        <authorList>
            <person name="Wang X."/>
            <person name="Chen W."/>
            <person name="Huang Y."/>
            <person name="Sun J."/>
            <person name="Men J."/>
            <person name="Liu H."/>
            <person name="Luo F."/>
            <person name="Guo L."/>
            <person name="Lv X."/>
            <person name="Deng C."/>
            <person name="Zhou C."/>
            <person name="Fan Y."/>
            <person name="Li X."/>
            <person name="Huang L."/>
            <person name="Hu Y."/>
            <person name="Liang C."/>
            <person name="Hu X."/>
            <person name="Xu J."/>
            <person name="Yu X."/>
        </authorList>
    </citation>
    <scope>NUCLEOTIDE SEQUENCE [LARGE SCALE GENOMIC DNA]</scope>
    <source>
        <strain evidence="3">Henan</strain>
    </source>
</reference>
<dbReference type="Gene3D" id="1.25.10.10">
    <property type="entry name" value="Leucine-rich Repeat Variant"/>
    <property type="match status" value="2"/>
</dbReference>
<gene>
    <name evidence="3" type="ORF">CLF_106249</name>
</gene>
<dbReference type="Pfam" id="PF25757">
    <property type="entry name" value="TPR_DNAAF5"/>
    <property type="match status" value="1"/>
</dbReference>
<proteinExistence type="predicted"/>
<evidence type="ECO:0000259" key="2">
    <source>
        <dbReference type="Pfam" id="PF25757"/>
    </source>
</evidence>
<evidence type="ECO:0000313" key="3">
    <source>
        <dbReference type="EMBL" id="GAA51493.1"/>
    </source>
</evidence>
<dbReference type="Pfam" id="PF24573">
    <property type="entry name" value="HEAT_DAAF5"/>
    <property type="match status" value="1"/>
</dbReference>